<feature type="compositionally biased region" description="Low complexity" evidence="3">
    <location>
        <begin position="687"/>
        <end position="721"/>
    </location>
</feature>
<feature type="compositionally biased region" description="Basic and acidic residues" evidence="3">
    <location>
        <begin position="55"/>
        <end position="75"/>
    </location>
</feature>
<dbReference type="AlphaFoldDB" id="A0A3S3NA12"/>
<feature type="region of interest" description="Disordered" evidence="3">
    <location>
        <begin position="610"/>
        <end position="669"/>
    </location>
</feature>
<feature type="domain" description="Disease resistance protein winged helix" evidence="4">
    <location>
        <begin position="165"/>
        <end position="232"/>
    </location>
</feature>
<feature type="region of interest" description="Disordered" evidence="3">
    <location>
        <begin position="687"/>
        <end position="803"/>
    </location>
</feature>
<dbReference type="Pfam" id="PF23559">
    <property type="entry name" value="WHD_DRP"/>
    <property type="match status" value="1"/>
</dbReference>
<feature type="compositionally biased region" description="Low complexity" evidence="3">
    <location>
        <begin position="615"/>
        <end position="669"/>
    </location>
</feature>
<feature type="compositionally biased region" description="Polar residues" evidence="3">
    <location>
        <begin position="1"/>
        <end position="11"/>
    </location>
</feature>
<evidence type="ECO:0000256" key="1">
    <source>
        <dbReference type="ARBA" id="ARBA00022737"/>
    </source>
</evidence>
<dbReference type="Pfam" id="PF23598">
    <property type="entry name" value="LRR_14"/>
    <property type="match status" value="1"/>
</dbReference>
<feature type="domain" description="Disease resistance R13L4/SHOC-2-like LRR" evidence="5">
    <location>
        <begin position="303"/>
        <end position="529"/>
    </location>
</feature>
<evidence type="ECO:0000313" key="7">
    <source>
        <dbReference type="Proteomes" id="UP000283530"/>
    </source>
</evidence>
<feature type="compositionally biased region" description="Polar residues" evidence="3">
    <location>
        <begin position="1001"/>
        <end position="1012"/>
    </location>
</feature>
<dbReference type="PANTHER" id="PTHR47186:SF54">
    <property type="entry name" value="DISEASE RESISTANCE RPP13-LIKE PROTEIN 4"/>
    <property type="match status" value="1"/>
</dbReference>
<evidence type="ECO:0000256" key="3">
    <source>
        <dbReference type="SAM" id="MobiDB-lite"/>
    </source>
</evidence>
<accession>A0A3S3NA12</accession>
<dbReference type="STRING" id="337451.A0A3S3NA12"/>
<dbReference type="GO" id="GO:0006952">
    <property type="term" value="P:defense response"/>
    <property type="evidence" value="ECO:0007669"/>
    <property type="project" value="UniProtKB-KW"/>
</dbReference>
<protein>
    <submittedName>
        <fullName evidence="6">Disease resistance RPP13-like protein 4</fullName>
    </submittedName>
</protein>
<keyword evidence="1" id="KW-0677">Repeat</keyword>
<feature type="compositionally biased region" description="Basic and acidic residues" evidence="3">
    <location>
        <begin position="756"/>
        <end position="770"/>
    </location>
</feature>
<dbReference type="Gene3D" id="3.80.10.10">
    <property type="entry name" value="Ribonuclease Inhibitor"/>
    <property type="match status" value="1"/>
</dbReference>
<keyword evidence="7" id="KW-1185">Reference proteome</keyword>
<proteinExistence type="predicted"/>
<dbReference type="Proteomes" id="UP000283530">
    <property type="component" value="Unassembled WGS sequence"/>
</dbReference>
<organism evidence="6 7">
    <name type="scientific">Cinnamomum micranthum f. kanehirae</name>
    <dbReference type="NCBI Taxonomy" id="337451"/>
    <lineage>
        <taxon>Eukaryota</taxon>
        <taxon>Viridiplantae</taxon>
        <taxon>Streptophyta</taxon>
        <taxon>Embryophyta</taxon>
        <taxon>Tracheophyta</taxon>
        <taxon>Spermatophyta</taxon>
        <taxon>Magnoliopsida</taxon>
        <taxon>Magnoliidae</taxon>
        <taxon>Laurales</taxon>
        <taxon>Lauraceae</taxon>
        <taxon>Cinnamomum</taxon>
    </lineage>
</organism>
<dbReference type="InterPro" id="IPR032675">
    <property type="entry name" value="LRR_dom_sf"/>
</dbReference>
<evidence type="ECO:0000259" key="5">
    <source>
        <dbReference type="Pfam" id="PF23598"/>
    </source>
</evidence>
<feature type="compositionally biased region" description="Low complexity" evidence="3">
    <location>
        <begin position="956"/>
        <end position="980"/>
    </location>
</feature>
<keyword evidence="2" id="KW-0611">Plant defense</keyword>
<dbReference type="InterPro" id="IPR055414">
    <property type="entry name" value="LRR_R13L4/SHOC2-like"/>
</dbReference>
<dbReference type="FunFam" id="1.10.10.10:FF:000322">
    <property type="entry name" value="Probable disease resistance protein At1g63360"/>
    <property type="match status" value="1"/>
</dbReference>
<feature type="region of interest" description="Disordered" evidence="3">
    <location>
        <begin position="1"/>
        <end position="27"/>
    </location>
</feature>
<reference evidence="6 7" key="1">
    <citation type="journal article" date="2019" name="Nat. Plants">
        <title>Stout camphor tree genome fills gaps in understanding of flowering plant genome evolution.</title>
        <authorList>
            <person name="Chaw S.M."/>
            <person name="Liu Y.C."/>
            <person name="Wu Y.W."/>
            <person name="Wang H.Y."/>
            <person name="Lin C.I."/>
            <person name="Wu C.S."/>
            <person name="Ke H.M."/>
            <person name="Chang L.Y."/>
            <person name="Hsu C.Y."/>
            <person name="Yang H.T."/>
            <person name="Sudianto E."/>
            <person name="Hsu M.H."/>
            <person name="Wu K.P."/>
            <person name="Wang L.N."/>
            <person name="Leebens-Mack J.H."/>
            <person name="Tsai I.J."/>
        </authorList>
    </citation>
    <scope>NUCLEOTIDE SEQUENCE [LARGE SCALE GENOMIC DNA]</scope>
    <source>
        <strain evidence="7">cv. Chaw 1501</strain>
        <tissue evidence="6">Young leaves</tissue>
    </source>
</reference>
<comment type="caution">
    <text evidence="6">The sequence shown here is derived from an EMBL/GenBank/DDBJ whole genome shotgun (WGS) entry which is preliminary data.</text>
</comment>
<evidence type="ECO:0000259" key="4">
    <source>
        <dbReference type="Pfam" id="PF23559"/>
    </source>
</evidence>
<sequence length="1030" mass="111749">MSMATNGSETPPNVEEESREKIIEKTGNQMAAVRRELDEIFKRYEKKAKAQLGKLTREAHQAYEDGENDQSKGRTEEIQKIMEGKVNEMKQLQEEVERCLKDVLKETGESEDPTPKDDKPSESQEWKEMDKELENMSENAAEGDKGEDFDRLPETFRNCLLCLSIFPVGSEISKRVLINWWIGEGFVTPSQDKTAEDVGEDYFKRLLDSEFIHPVYNKRRGNIVKCRIHPWIRWMLISKARKRQFFNFDETGTPTSSPSKGHRACLITKLDDAKPELWPEPSPDVKELKSLFNINVKYLNLDMEHFSRMKKIVVLQLGRWHASAEHHIEMDPQLLEKLSSLINLKYLSLRGISVIETIPKSIGKLQHLQVLDLRGCQNLKNLTDGITKLRRLTHLDVSECYMLESMPKGLSSLSELLVLKGFVISRSKKAGRLADLIDLAKLKKLSIIIGSQVKKNTDQFGELEKMKSISSFTVIWSDLPENTPGYKEHQVDSLKFPPELEKLDLRFYPIKRLPKWLDPKYPPQLEKLKKLYIRGGKLETLVSEDGIHHPTLDIKVLRLKFLQKLKLKWSDIELPSLDYLEHSACKKMEDPLPLMDVDGVWTRVKETDLDVPPSTTTVAAGAAGATSTTTTTTTTTTDATTSQTHHDTPTTAPIATSTPTTTTSTSTDDSTIAAASAIIPEDVAAAAATATSPSGPSSSPTLATTTTTATSPLTAPNTGPALAPPPCPTTTTDVSPTTPKVAPGTPDLDDDNEHDEPEHDPSSSEPEHETVATGATTSQSHHDNATTAPITTSTPTATTSISTTDNTISAPLAIIPDDVAAAATATSPSPSGPSSSPTVATTTTTATSPPAAPNTGPALAPPSCPTTTTDVSPPTPKVVPSAPDLDDDNEHNEQPHDPSSSASIEAHLIDPHTTSLDGISASGVDSLVDKPTSGTPSVPSHSVPGPTDAADATRDSSLSSNPSSSTTTSNQPSISTTPPQVTRSLESPLPAVLFHSPDPIVTSNVVPDTANTLPAPADLPPLDPPSSLSN</sequence>
<dbReference type="PANTHER" id="PTHR47186">
    <property type="entry name" value="LEUCINE-RICH REPEAT-CONTAINING PROTEIN 57"/>
    <property type="match status" value="1"/>
</dbReference>
<name>A0A3S3NA12_9MAGN</name>
<dbReference type="SUPFAM" id="SSF52047">
    <property type="entry name" value="RNI-like"/>
    <property type="match status" value="1"/>
</dbReference>
<evidence type="ECO:0000313" key="6">
    <source>
        <dbReference type="EMBL" id="RWR88101.1"/>
    </source>
</evidence>
<feature type="region of interest" description="Disordered" evidence="3">
    <location>
        <begin position="821"/>
        <end position="1030"/>
    </location>
</feature>
<feature type="compositionally biased region" description="Low complexity" evidence="3">
    <location>
        <begin position="821"/>
        <end position="858"/>
    </location>
</feature>
<gene>
    <name evidence="6" type="ORF">CKAN_01708300</name>
</gene>
<feature type="compositionally biased region" description="Low complexity" evidence="3">
    <location>
        <begin position="865"/>
        <end position="883"/>
    </location>
</feature>
<feature type="region of interest" description="Disordered" evidence="3">
    <location>
        <begin position="105"/>
        <end position="149"/>
    </location>
</feature>
<evidence type="ECO:0000256" key="2">
    <source>
        <dbReference type="ARBA" id="ARBA00022821"/>
    </source>
</evidence>
<feature type="region of interest" description="Disordered" evidence="3">
    <location>
        <begin position="51"/>
        <end position="75"/>
    </location>
</feature>
<dbReference type="InterPro" id="IPR036388">
    <property type="entry name" value="WH-like_DNA-bd_sf"/>
</dbReference>
<dbReference type="Gene3D" id="1.10.10.10">
    <property type="entry name" value="Winged helix-like DNA-binding domain superfamily/Winged helix DNA-binding domain"/>
    <property type="match status" value="1"/>
</dbReference>
<dbReference type="InterPro" id="IPR058922">
    <property type="entry name" value="WHD_DRP"/>
</dbReference>
<feature type="compositionally biased region" description="Low complexity" evidence="3">
    <location>
        <begin position="785"/>
        <end position="803"/>
    </location>
</feature>
<dbReference type="EMBL" id="QPKB01000007">
    <property type="protein sequence ID" value="RWR88101.1"/>
    <property type="molecule type" value="Genomic_DNA"/>
</dbReference>
<feature type="compositionally biased region" description="Basic and acidic residues" evidence="3">
    <location>
        <begin position="105"/>
        <end position="134"/>
    </location>
</feature>
<dbReference type="OrthoDB" id="1934998at2759"/>
<feature type="compositionally biased region" description="Low complexity" evidence="3">
    <location>
        <begin position="729"/>
        <end position="739"/>
    </location>
</feature>